<accession>A0A7J6GLT5</accession>
<dbReference type="AlphaFoldDB" id="A0A7J6GLT5"/>
<comment type="caution">
    <text evidence="1">The sequence shown here is derived from an EMBL/GenBank/DDBJ whole genome shotgun (WGS) entry which is preliminary data.</text>
</comment>
<evidence type="ECO:0000313" key="1">
    <source>
        <dbReference type="EMBL" id="KAF4383758.1"/>
    </source>
</evidence>
<gene>
    <name evidence="1" type="ORF">G4B88_020080</name>
</gene>
<sequence length="204" mass="22494">MAQNQSSLQGAQMNASYATSSLEEEKATIPKHFPLTCPMDSLQYSRQTLPVASRPDFSEPSSFLPELLLPLNSLVSTNASDHCPPTKYTIRSSLESCLFPPPRTICPHSVGGMDRMSIERSFSMTGLPKFGFSEGFVAFCNSPLTSILASPPLEGFQDQKSGPGIPFFEASDWGTILVQLCFPKMFKLQKWHDVLVSTIHYPNP</sequence>
<dbReference type="Proteomes" id="UP000583929">
    <property type="component" value="Unassembled WGS sequence"/>
</dbReference>
<evidence type="ECO:0000313" key="2">
    <source>
        <dbReference type="Proteomes" id="UP000583929"/>
    </source>
</evidence>
<dbReference type="EMBL" id="JAATIQ010000096">
    <property type="protein sequence ID" value="KAF4383758.1"/>
    <property type="molecule type" value="Genomic_DNA"/>
</dbReference>
<name>A0A7J6GLT5_CANSA</name>
<organism evidence="1 2">
    <name type="scientific">Cannabis sativa</name>
    <name type="common">Hemp</name>
    <name type="synonym">Marijuana</name>
    <dbReference type="NCBI Taxonomy" id="3483"/>
    <lineage>
        <taxon>Eukaryota</taxon>
        <taxon>Viridiplantae</taxon>
        <taxon>Streptophyta</taxon>
        <taxon>Embryophyta</taxon>
        <taxon>Tracheophyta</taxon>
        <taxon>Spermatophyta</taxon>
        <taxon>Magnoliopsida</taxon>
        <taxon>eudicotyledons</taxon>
        <taxon>Gunneridae</taxon>
        <taxon>Pentapetalae</taxon>
        <taxon>rosids</taxon>
        <taxon>fabids</taxon>
        <taxon>Rosales</taxon>
        <taxon>Cannabaceae</taxon>
        <taxon>Cannabis</taxon>
    </lineage>
</organism>
<protein>
    <submittedName>
        <fullName evidence="1">Uncharacterized protein</fullName>
    </submittedName>
</protein>
<reference evidence="1 2" key="1">
    <citation type="journal article" date="2020" name="bioRxiv">
        <title>Sequence and annotation of 42 cannabis genomes reveals extensive copy number variation in cannabinoid synthesis and pathogen resistance genes.</title>
        <authorList>
            <person name="Mckernan K.J."/>
            <person name="Helbert Y."/>
            <person name="Kane L.T."/>
            <person name="Ebling H."/>
            <person name="Zhang L."/>
            <person name="Liu B."/>
            <person name="Eaton Z."/>
            <person name="Mclaughlin S."/>
            <person name="Kingan S."/>
            <person name="Baybayan P."/>
            <person name="Concepcion G."/>
            <person name="Jordan M."/>
            <person name="Riva A."/>
            <person name="Barbazuk W."/>
            <person name="Harkins T."/>
        </authorList>
    </citation>
    <scope>NUCLEOTIDE SEQUENCE [LARGE SCALE GENOMIC DNA]</scope>
    <source>
        <strain evidence="2">cv. Jamaican Lion 4</strain>
        <tissue evidence="1">Leaf</tissue>
    </source>
</reference>
<keyword evidence="2" id="KW-1185">Reference proteome</keyword>
<proteinExistence type="predicted"/>